<feature type="compositionally biased region" description="Basic and acidic residues" evidence="1">
    <location>
        <begin position="338"/>
        <end position="365"/>
    </location>
</feature>
<dbReference type="Proteomes" id="UP001408789">
    <property type="component" value="Unassembled WGS sequence"/>
</dbReference>
<dbReference type="AlphaFoldDB" id="A0AAP0DHQ4"/>
<comment type="caution">
    <text evidence="2">The sequence shown here is derived from an EMBL/GenBank/DDBJ whole genome shotgun (WGS) entry which is preliminary data.</text>
</comment>
<reference evidence="2 3" key="1">
    <citation type="submission" date="2024-04" db="EMBL/GenBank/DDBJ databases">
        <title>The reference genome of an endangered Asteraceae, Deinandra increscens subsp. villosa, native to the Central Coast of California.</title>
        <authorList>
            <person name="Guilliams M."/>
            <person name="Hasenstab-Lehman K."/>
            <person name="Meyer R."/>
            <person name="Mcevoy S."/>
        </authorList>
    </citation>
    <scope>NUCLEOTIDE SEQUENCE [LARGE SCALE GENOMIC DNA]</scope>
    <source>
        <tissue evidence="2">Leaf</tissue>
    </source>
</reference>
<dbReference type="Pfam" id="PF05553">
    <property type="entry name" value="DUF761"/>
    <property type="match status" value="1"/>
</dbReference>
<sequence length="379" mass="42076">MEMEQRTPLMPKKLCGIIRAILYLLKKDLSKTIPWFSLHMMLKRSTKLAGKAIGSLLLLDHQTLSSALTCRPNDIHTTFIPPIEYEFSCSSTPLFHPKRKNHRRYSGAGGLLLHRRSHKNRELTVSNVRKAFDVLNSFEAAAVGPEDSPEYSPGYSPLTGLGFGGSENVRQLRVTDSPFPVGNAGEDGGYVDMAAEEFIKKFYVELKRQRNRAAVEPPSPVFCRKWGQVAGDEDREIRAPEGDEDQAFVIYYSGSAVESEGEFADEIEAREDGGNQGEEIGLGFESEAVVTLAFDKQPSAGDEGAGLPFAGVYREDGGGDGSRRARCRSSIRRIRERGTGDRILRERRGRDRGVIREKETDKEEICNDEGGMGLNSNQL</sequence>
<evidence type="ECO:0000313" key="2">
    <source>
        <dbReference type="EMBL" id="KAK9071258.1"/>
    </source>
</evidence>
<dbReference type="PANTHER" id="PTHR33265:SF26">
    <property type="entry name" value="OS06G0554600 PROTEIN"/>
    <property type="match status" value="1"/>
</dbReference>
<evidence type="ECO:0000313" key="3">
    <source>
        <dbReference type="Proteomes" id="UP001408789"/>
    </source>
</evidence>
<dbReference type="InterPro" id="IPR008480">
    <property type="entry name" value="DUF761_pln"/>
</dbReference>
<accession>A0AAP0DHQ4</accession>
<dbReference type="PANTHER" id="PTHR33265">
    <property type="entry name" value="AVR9/CF-9 RAPIDLY ELICITED PROTEIN-RELATED"/>
    <property type="match status" value="1"/>
</dbReference>
<gene>
    <name evidence="2" type="ORF">SSX86_009826</name>
</gene>
<dbReference type="EMBL" id="JBCNJP010000011">
    <property type="protein sequence ID" value="KAK9071258.1"/>
    <property type="molecule type" value="Genomic_DNA"/>
</dbReference>
<name>A0AAP0DHQ4_9ASTR</name>
<feature type="region of interest" description="Disordered" evidence="1">
    <location>
        <begin position="338"/>
        <end position="379"/>
    </location>
</feature>
<organism evidence="2 3">
    <name type="scientific">Deinandra increscens subsp. villosa</name>
    <dbReference type="NCBI Taxonomy" id="3103831"/>
    <lineage>
        <taxon>Eukaryota</taxon>
        <taxon>Viridiplantae</taxon>
        <taxon>Streptophyta</taxon>
        <taxon>Embryophyta</taxon>
        <taxon>Tracheophyta</taxon>
        <taxon>Spermatophyta</taxon>
        <taxon>Magnoliopsida</taxon>
        <taxon>eudicotyledons</taxon>
        <taxon>Gunneridae</taxon>
        <taxon>Pentapetalae</taxon>
        <taxon>asterids</taxon>
        <taxon>campanulids</taxon>
        <taxon>Asterales</taxon>
        <taxon>Asteraceae</taxon>
        <taxon>Asteroideae</taxon>
        <taxon>Heliantheae alliance</taxon>
        <taxon>Madieae</taxon>
        <taxon>Madiinae</taxon>
        <taxon>Deinandra</taxon>
    </lineage>
</organism>
<keyword evidence="3" id="KW-1185">Reference proteome</keyword>
<proteinExistence type="predicted"/>
<protein>
    <submittedName>
        <fullName evidence="2">Uncharacterized protein</fullName>
    </submittedName>
</protein>
<evidence type="ECO:0000256" key="1">
    <source>
        <dbReference type="SAM" id="MobiDB-lite"/>
    </source>
</evidence>